<evidence type="ECO:0000259" key="2">
    <source>
        <dbReference type="SMART" id="SM00062"/>
    </source>
</evidence>
<dbReference type="Pfam" id="PF00497">
    <property type="entry name" value="SBP_bac_3"/>
    <property type="match status" value="1"/>
</dbReference>
<dbReference type="STRING" id="286727.SAMN02982917_6892"/>
<dbReference type="OrthoDB" id="6955767at2"/>
<dbReference type="CDD" id="cd13623">
    <property type="entry name" value="PBP2_AA_hypothetical"/>
    <property type="match status" value="1"/>
</dbReference>
<evidence type="ECO:0000256" key="1">
    <source>
        <dbReference type="ARBA" id="ARBA00022729"/>
    </source>
</evidence>
<feature type="domain" description="Solute-binding protein family 3/N-terminal" evidence="2">
    <location>
        <begin position="17"/>
        <end position="236"/>
    </location>
</feature>
<dbReference type="SMART" id="SM00062">
    <property type="entry name" value="PBPb"/>
    <property type="match status" value="1"/>
</dbReference>
<gene>
    <name evidence="3" type="ORF">SAMN02982917_6892</name>
</gene>
<dbReference type="SUPFAM" id="SSF53850">
    <property type="entry name" value="Periplasmic binding protein-like II"/>
    <property type="match status" value="1"/>
</dbReference>
<dbReference type="EMBL" id="FXAK01000009">
    <property type="protein sequence ID" value="SMF89905.1"/>
    <property type="molecule type" value="Genomic_DNA"/>
</dbReference>
<name>A0A1X7HQF0_9PROT</name>
<dbReference type="AlphaFoldDB" id="A0A1X7HQF0"/>
<dbReference type="Gene3D" id="3.40.190.10">
    <property type="entry name" value="Periplasmic binding protein-like II"/>
    <property type="match status" value="2"/>
</dbReference>
<reference evidence="3 4" key="1">
    <citation type="submission" date="2017-04" db="EMBL/GenBank/DDBJ databases">
        <authorList>
            <person name="Afonso C.L."/>
            <person name="Miller P.J."/>
            <person name="Scott M.A."/>
            <person name="Spackman E."/>
            <person name="Goraichik I."/>
            <person name="Dimitrov K.M."/>
            <person name="Suarez D.L."/>
            <person name="Swayne D.E."/>
        </authorList>
    </citation>
    <scope>NUCLEOTIDE SEQUENCE [LARGE SCALE GENOMIC DNA]</scope>
    <source>
        <strain evidence="3 4">A2P</strain>
    </source>
</reference>
<dbReference type="PANTHER" id="PTHR35936:SF17">
    <property type="entry name" value="ARGININE-BINDING EXTRACELLULAR PROTEIN ARTP"/>
    <property type="match status" value="1"/>
</dbReference>
<evidence type="ECO:0000313" key="4">
    <source>
        <dbReference type="Proteomes" id="UP000192936"/>
    </source>
</evidence>
<keyword evidence="1" id="KW-0732">Signal</keyword>
<dbReference type="PANTHER" id="PTHR35936">
    <property type="entry name" value="MEMBRANE-BOUND LYTIC MUREIN TRANSGLYCOSYLASE F"/>
    <property type="match status" value="1"/>
</dbReference>
<dbReference type="Proteomes" id="UP000192936">
    <property type="component" value="Unassembled WGS sequence"/>
</dbReference>
<protein>
    <submittedName>
        <fullName evidence="3">Amino acid ABC transporter substrate-binding protein, PAAT family</fullName>
    </submittedName>
</protein>
<proteinExistence type="predicted"/>
<organism evidence="3 4">
    <name type="scientific">Azospirillum oryzae</name>
    <dbReference type="NCBI Taxonomy" id="286727"/>
    <lineage>
        <taxon>Bacteria</taxon>
        <taxon>Pseudomonadati</taxon>
        <taxon>Pseudomonadota</taxon>
        <taxon>Alphaproteobacteria</taxon>
        <taxon>Rhodospirillales</taxon>
        <taxon>Azospirillaceae</taxon>
        <taxon>Azospirillum</taxon>
    </lineage>
</organism>
<dbReference type="RefSeq" id="WP_085091667.1">
    <property type="nucleotide sequence ID" value="NZ_FXAK01000009.1"/>
</dbReference>
<accession>A0A1X7HQF0</accession>
<dbReference type="InterPro" id="IPR001638">
    <property type="entry name" value="Solute-binding_3/MltF_N"/>
</dbReference>
<sequence length="243" mass="25776">MSDISQNIINDLAPSGRLRSTINLGNTVLALENPAGNLRGVSVDLARALGERLGLEVELVPFDTAGKAFDALRSGACDVGFLAIDPKRAEDLDYSAPYVIIEGTYLVPADSPFGTVDDLDRDGVRIAAGRNTAYDLHLSRVLQHARLVHYPSSAAAIEAALAGKTDAAAGVRQPLAASAARSRVFRVVEGNFLLIQQAMALPRNRPAGHEFIRSFMEEMKRSGFIADALARSGQGDAVVAPPA</sequence>
<evidence type="ECO:0000313" key="3">
    <source>
        <dbReference type="EMBL" id="SMF89905.1"/>
    </source>
</evidence>